<gene>
    <name evidence="1" type="ORF">GCM10007173_13130</name>
</gene>
<keyword evidence="2" id="KW-1185">Reference proteome</keyword>
<proteinExistence type="predicted"/>
<dbReference type="GeneID" id="303303694"/>
<evidence type="ECO:0000313" key="1">
    <source>
        <dbReference type="EMBL" id="GGJ55712.1"/>
    </source>
</evidence>
<name>A0ABQ2DF24_9MICC</name>
<comment type="caution">
    <text evidence="1">The sequence shown here is derived from an EMBL/GenBank/DDBJ whole genome shotgun (WGS) entry which is preliminary data.</text>
</comment>
<evidence type="ECO:0000313" key="2">
    <source>
        <dbReference type="Proteomes" id="UP000606115"/>
    </source>
</evidence>
<dbReference type="RefSeq" id="WP_188684536.1">
    <property type="nucleotide sequence ID" value="NZ_BMKX01000002.1"/>
</dbReference>
<sequence length="100" mass="10798">MPHQISYKPLLGQGPNGQVFGAPVNVERAYVEDKIQVIKGTNGADVTSNSFVVVDPDVVVPAESLITVWAGTPHERESKLAGSNYFNHPNAPSHSVLYLE</sequence>
<organism evidence="1 2">
    <name type="scientific">Glutamicibacter ardleyensis</name>
    <dbReference type="NCBI Taxonomy" id="225894"/>
    <lineage>
        <taxon>Bacteria</taxon>
        <taxon>Bacillati</taxon>
        <taxon>Actinomycetota</taxon>
        <taxon>Actinomycetes</taxon>
        <taxon>Micrococcales</taxon>
        <taxon>Micrococcaceae</taxon>
        <taxon>Glutamicibacter</taxon>
    </lineage>
</organism>
<reference evidence="2" key="1">
    <citation type="journal article" date="2019" name="Int. J. Syst. Evol. Microbiol.">
        <title>The Global Catalogue of Microorganisms (GCM) 10K type strain sequencing project: providing services to taxonomists for standard genome sequencing and annotation.</title>
        <authorList>
            <consortium name="The Broad Institute Genomics Platform"/>
            <consortium name="The Broad Institute Genome Sequencing Center for Infectious Disease"/>
            <person name="Wu L."/>
            <person name="Ma J."/>
        </authorList>
    </citation>
    <scope>NUCLEOTIDE SEQUENCE [LARGE SCALE GENOMIC DNA]</scope>
    <source>
        <strain evidence="2">CGMCC 1.3685</strain>
    </source>
</reference>
<dbReference type="EMBL" id="BMKX01000002">
    <property type="protein sequence ID" value="GGJ55712.1"/>
    <property type="molecule type" value="Genomic_DNA"/>
</dbReference>
<protein>
    <submittedName>
        <fullName evidence="1">Uncharacterized protein</fullName>
    </submittedName>
</protein>
<accession>A0ABQ2DF24</accession>
<dbReference type="Proteomes" id="UP000606115">
    <property type="component" value="Unassembled WGS sequence"/>
</dbReference>